<protein>
    <recommendedName>
        <fullName evidence="4">Lipoprotein</fullName>
    </recommendedName>
</protein>
<name>A0A934TUZ6_9BURK</name>
<dbReference type="Proteomes" id="UP000630528">
    <property type="component" value="Unassembled WGS sequence"/>
</dbReference>
<keyword evidence="1" id="KW-0732">Signal</keyword>
<keyword evidence="3" id="KW-1185">Reference proteome</keyword>
<feature type="chain" id="PRO_5037497824" description="Lipoprotein" evidence="1">
    <location>
        <begin position="17"/>
        <end position="459"/>
    </location>
</feature>
<dbReference type="PROSITE" id="PS51257">
    <property type="entry name" value="PROKAR_LIPOPROTEIN"/>
    <property type="match status" value="1"/>
</dbReference>
<gene>
    <name evidence="2" type="ORF">JJB11_17810</name>
</gene>
<comment type="caution">
    <text evidence="2">The sequence shown here is derived from an EMBL/GenBank/DDBJ whole genome shotgun (WGS) entry which is preliminary data.</text>
</comment>
<dbReference type="EMBL" id="JAEPWM010000008">
    <property type="protein sequence ID" value="MBK6007959.1"/>
    <property type="molecule type" value="Genomic_DNA"/>
</dbReference>
<proteinExistence type="predicted"/>
<evidence type="ECO:0000256" key="1">
    <source>
        <dbReference type="SAM" id="SignalP"/>
    </source>
</evidence>
<reference evidence="2" key="1">
    <citation type="journal article" date="2012" name="J. Microbiol. Biotechnol.">
        <title>Ramlibacter ginsenosidimutans sp. nov., with ginsenoside-converting activity.</title>
        <authorList>
            <person name="Wang L."/>
            <person name="An D.S."/>
            <person name="Kim S.G."/>
            <person name="Jin F.X."/>
            <person name="Kim S.C."/>
            <person name="Lee S.T."/>
            <person name="Im W.T."/>
        </authorList>
    </citation>
    <scope>NUCLEOTIDE SEQUENCE</scope>
    <source>
        <strain evidence="2">KACC 17527</strain>
    </source>
</reference>
<feature type="signal peptide" evidence="1">
    <location>
        <begin position="1"/>
        <end position="16"/>
    </location>
</feature>
<reference evidence="2" key="2">
    <citation type="submission" date="2021-01" db="EMBL/GenBank/DDBJ databases">
        <authorList>
            <person name="Kang M."/>
        </authorList>
    </citation>
    <scope>NUCLEOTIDE SEQUENCE</scope>
    <source>
        <strain evidence="2">KACC 17527</strain>
    </source>
</reference>
<evidence type="ECO:0008006" key="4">
    <source>
        <dbReference type="Google" id="ProtNLM"/>
    </source>
</evidence>
<dbReference type="AlphaFoldDB" id="A0A934TUZ6"/>
<evidence type="ECO:0000313" key="3">
    <source>
        <dbReference type="Proteomes" id="UP000630528"/>
    </source>
</evidence>
<evidence type="ECO:0000313" key="2">
    <source>
        <dbReference type="EMBL" id="MBK6007959.1"/>
    </source>
</evidence>
<organism evidence="2 3">
    <name type="scientific">Ramlibacter ginsenosidimutans</name>
    <dbReference type="NCBI Taxonomy" id="502333"/>
    <lineage>
        <taxon>Bacteria</taxon>
        <taxon>Pseudomonadati</taxon>
        <taxon>Pseudomonadota</taxon>
        <taxon>Betaproteobacteria</taxon>
        <taxon>Burkholderiales</taxon>
        <taxon>Comamonadaceae</taxon>
        <taxon>Ramlibacter</taxon>
    </lineage>
</organism>
<accession>A0A934TUZ6</accession>
<dbReference type="RefSeq" id="WP_201174454.1">
    <property type="nucleotide sequence ID" value="NZ_JAEPWM010000008.1"/>
</dbReference>
<sequence length="459" mass="47003">MLIRFLCAAWAALVLASCGGGSDGSGMDPTLTASPMDASARAKSGPMNASLLADPVSVVNTTTANDQILRAVGATQGGGYVVAWISTGQLLFMQAYDRAGARTGSELRIPLGIDAPTQVASRMAIEQSSLVVLRDGSVVVLYTITRDVAMPGGFTSTTTGVFFQIFSANGVQLVPETEVVSQPYAGPRGPSLGPPRLVALSDGGFAVASVLSHYSTGSPNRADVSLYWFNGQGQPLGSPVGVGSFNQVGAAVMQDLVADAQGGLVLSVLGTGATIYSMQYTAFRYGPDHVLSLTVVGPQSLPVLLLPLEDGYVLFTAAAGGGATMQMLDTQGNPVSAVATVASLPFAARELADGNFVVIWFAAGVYTAQLFADDGTSLGKAVPISSNGTAPAVAALAAPAFVAAWSAASASGDFDVYVQRFSEKLSAHRKACADSARDQGLKGKQRKAFVHACMGSQGD</sequence>